<dbReference type="OrthoDB" id="2288928at2759"/>
<keyword evidence="2" id="KW-0853">WD repeat</keyword>
<dbReference type="STRING" id="331657.A0A4U0XI36"/>
<evidence type="ECO:0000256" key="2">
    <source>
        <dbReference type="ARBA" id="ARBA00022574"/>
    </source>
</evidence>
<evidence type="ECO:0000256" key="1">
    <source>
        <dbReference type="ARBA" id="ARBA00007625"/>
    </source>
</evidence>
<dbReference type="InterPro" id="IPR036322">
    <property type="entry name" value="WD40_repeat_dom_sf"/>
</dbReference>
<dbReference type="InterPro" id="IPR015943">
    <property type="entry name" value="WD40/YVTN_repeat-like_dom_sf"/>
</dbReference>
<dbReference type="PANTHER" id="PTHR44019">
    <property type="entry name" value="WD REPEAT-CONTAINING PROTEIN 55"/>
    <property type="match status" value="1"/>
</dbReference>
<feature type="compositionally biased region" description="Basic residues" evidence="6">
    <location>
        <begin position="403"/>
        <end position="413"/>
    </location>
</feature>
<feature type="region of interest" description="Disordered" evidence="6">
    <location>
        <begin position="363"/>
        <end position="431"/>
    </location>
</feature>
<evidence type="ECO:0000256" key="5">
    <source>
        <dbReference type="ARBA" id="ARBA00039514"/>
    </source>
</evidence>
<evidence type="ECO:0000256" key="6">
    <source>
        <dbReference type="SAM" id="MobiDB-lite"/>
    </source>
</evidence>
<keyword evidence="8" id="KW-1185">Reference proteome</keyword>
<accession>A0A4U0XI36</accession>
<protein>
    <recommendedName>
        <fullName evidence="4">WD repeat-containing protein JIP5</fullName>
    </recommendedName>
    <alternativeName>
        <fullName evidence="5">WD repeat-containing protein jip5</fullName>
    </alternativeName>
</protein>
<evidence type="ECO:0000313" key="8">
    <source>
        <dbReference type="Proteomes" id="UP000308768"/>
    </source>
</evidence>
<organism evidence="7 8">
    <name type="scientific">Cryomyces minteri</name>
    <dbReference type="NCBI Taxonomy" id="331657"/>
    <lineage>
        <taxon>Eukaryota</taxon>
        <taxon>Fungi</taxon>
        <taxon>Dikarya</taxon>
        <taxon>Ascomycota</taxon>
        <taxon>Pezizomycotina</taxon>
        <taxon>Dothideomycetes</taxon>
        <taxon>Dothideomycetes incertae sedis</taxon>
        <taxon>Cryomyces</taxon>
    </lineage>
</organism>
<comment type="caution">
    <text evidence="7">The sequence shown here is derived from an EMBL/GenBank/DDBJ whole genome shotgun (WGS) entry which is preliminary data.</text>
</comment>
<feature type="region of interest" description="Disordered" evidence="6">
    <location>
        <begin position="161"/>
        <end position="193"/>
    </location>
</feature>
<dbReference type="AlphaFoldDB" id="A0A4U0XI36"/>
<dbReference type="SUPFAM" id="SSF50978">
    <property type="entry name" value="WD40 repeat-like"/>
    <property type="match status" value="1"/>
</dbReference>
<dbReference type="Proteomes" id="UP000308768">
    <property type="component" value="Unassembled WGS sequence"/>
</dbReference>
<comment type="similarity">
    <text evidence="1">Belongs to the WD repeat WDR55 family.</text>
</comment>
<evidence type="ECO:0000313" key="7">
    <source>
        <dbReference type="EMBL" id="TKA75756.1"/>
    </source>
</evidence>
<gene>
    <name evidence="7" type="ORF">B0A49_02893</name>
</gene>
<name>A0A4U0XI36_9PEZI</name>
<evidence type="ECO:0000256" key="4">
    <source>
        <dbReference type="ARBA" id="ARBA00039238"/>
    </source>
</evidence>
<reference evidence="7 8" key="1">
    <citation type="submission" date="2017-03" db="EMBL/GenBank/DDBJ databases">
        <title>Genomes of endolithic fungi from Antarctica.</title>
        <authorList>
            <person name="Coleine C."/>
            <person name="Masonjones S."/>
            <person name="Stajich J.E."/>
        </authorList>
    </citation>
    <scope>NUCLEOTIDE SEQUENCE [LARGE SCALE GENOMIC DNA]</scope>
    <source>
        <strain evidence="7 8">CCFEE 5187</strain>
    </source>
</reference>
<feature type="compositionally biased region" description="Low complexity" evidence="6">
    <location>
        <begin position="176"/>
        <end position="189"/>
    </location>
</feature>
<sequence length="431" mass="45279">MFDTICNLPLTSDLFAQAIHPSEPLLAVGLAAGHVQLFRLLPDAAGDSSDDGATISSNGCGQIETSWHTRRHKGSCRSLGFGFDGETLYSAGTDGMVKAAATETGQVAAKVAIPLDPASIRSTSSTDAPTLLHVLSPQTLLIATDSSALHLYDLRAPTFPRSTPQQTHHPHDDYISSLTPLPPSAASTSGYSKQWVTTGGTTLAVTDLRRGVLVRSADQEDELLSSVFVAGLPTKGGHGKGSGEKVLVGGANGVLTLWERGVWDDQSERIIADRAPSGGGGGGESVDCLSLFPPGVGPGGAHVAVGLGDGRVRFVKLGANKPVCQVVHSEVDSVVALGFDVAGRLISGGGQVVKVWHEKVEAEQSGLEEDDGARVEGGEAGGSEDDDHDEEEEDSSEEEERDRKRRKRRKRNRGRDVKGAQQNVLAFKGLD</sequence>
<evidence type="ECO:0000256" key="3">
    <source>
        <dbReference type="ARBA" id="ARBA00022737"/>
    </source>
</evidence>
<dbReference type="InterPro" id="IPR050505">
    <property type="entry name" value="WDR55/POC1"/>
</dbReference>
<proteinExistence type="inferred from homology"/>
<dbReference type="Gene3D" id="2.130.10.10">
    <property type="entry name" value="YVTN repeat-like/Quinoprotein amine dehydrogenase"/>
    <property type="match status" value="1"/>
</dbReference>
<dbReference type="EMBL" id="NAJN01000273">
    <property type="protein sequence ID" value="TKA75756.1"/>
    <property type="molecule type" value="Genomic_DNA"/>
</dbReference>
<keyword evidence="3" id="KW-0677">Repeat</keyword>
<dbReference type="PANTHER" id="PTHR44019:SF20">
    <property type="entry name" value="WD REPEAT-CONTAINING PROTEIN 55"/>
    <property type="match status" value="1"/>
</dbReference>
<feature type="compositionally biased region" description="Acidic residues" evidence="6">
    <location>
        <begin position="382"/>
        <end position="400"/>
    </location>
</feature>